<name>A0A151X2A3_9HYME</name>
<reference evidence="2 3" key="1">
    <citation type="submission" date="2015-09" db="EMBL/GenBank/DDBJ databases">
        <title>Trachymyrmex zeteki WGS genome.</title>
        <authorList>
            <person name="Nygaard S."/>
            <person name="Hu H."/>
            <person name="Boomsma J."/>
            <person name="Zhang G."/>
        </authorList>
    </citation>
    <scope>NUCLEOTIDE SEQUENCE [LARGE SCALE GENOMIC DNA]</scope>
    <source>
        <strain evidence="2">Tzet28-1</strain>
        <tissue evidence="2">Whole body</tissue>
    </source>
</reference>
<feature type="compositionally biased region" description="Acidic residues" evidence="1">
    <location>
        <begin position="186"/>
        <end position="195"/>
    </location>
</feature>
<dbReference type="AlphaFoldDB" id="A0A151X2A3"/>
<evidence type="ECO:0000256" key="1">
    <source>
        <dbReference type="SAM" id="MobiDB-lite"/>
    </source>
</evidence>
<dbReference type="Proteomes" id="UP000075809">
    <property type="component" value="Unassembled WGS sequence"/>
</dbReference>
<proteinExistence type="predicted"/>
<gene>
    <name evidence="2" type="ORF">ALC60_06589</name>
</gene>
<sequence length="257" mass="28682">MGVITEGKRQKQDTVDYRPEAKILLLSTCRLFPDSIIRLLHTDIHRTPENSEQIGNTDSSELLSLDHEQKPRRSFCKLTVDRRKCVYYTLACALSQTGIRYRVRHLDIISDDRDAATGGEGGRATGGPFLPREGAAHTSSRDKDGRNSSCDETIVREQGEGERKTGPTCSFASAAAATAAAAAAAAEEEEEEEEEQKTRNTLACSKRKEKIKFKGEEREEGERMEQKERNNPLVGSKRKGRDVEKDGERARVRSGRN</sequence>
<keyword evidence="3" id="KW-1185">Reference proteome</keyword>
<accession>A0A151X2A3</accession>
<feature type="region of interest" description="Disordered" evidence="1">
    <location>
        <begin position="180"/>
        <end position="257"/>
    </location>
</feature>
<protein>
    <submittedName>
        <fullName evidence="2">Uncharacterized protein</fullName>
    </submittedName>
</protein>
<dbReference type="EMBL" id="KQ982579">
    <property type="protein sequence ID" value="KYQ54565.1"/>
    <property type="molecule type" value="Genomic_DNA"/>
</dbReference>
<feature type="compositionally biased region" description="Basic and acidic residues" evidence="1">
    <location>
        <begin position="241"/>
        <end position="251"/>
    </location>
</feature>
<feature type="compositionally biased region" description="Basic and acidic residues" evidence="1">
    <location>
        <begin position="212"/>
        <end position="230"/>
    </location>
</feature>
<organism evidence="2 3">
    <name type="scientific">Mycetomoellerius zeteki</name>
    <dbReference type="NCBI Taxonomy" id="64791"/>
    <lineage>
        <taxon>Eukaryota</taxon>
        <taxon>Metazoa</taxon>
        <taxon>Ecdysozoa</taxon>
        <taxon>Arthropoda</taxon>
        <taxon>Hexapoda</taxon>
        <taxon>Insecta</taxon>
        <taxon>Pterygota</taxon>
        <taxon>Neoptera</taxon>
        <taxon>Endopterygota</taxon>
        <taxon>Hymenoptera</taxon>
        <taxon>Apocrita</taxon>
        <taxon>Aculeata</taxon>
        <taxon>Formicoidea</taxon>
        <taxon>Formicidae</taxon>
        <taxon>Myrmicinae</taxon>
        <taxon>Mycetomoellerius</taxon>
    </lineage>
</organism>
<feature type="region of interest" description="Disordered" evidence="1">
    <location>
        <begin position="113"/>
        <end position="168"/>
    </location>
</feature>
<evidence type="ECO:0000313" key="3">
    <source>
        <dbReference type="Proteomes" id="UP000075809"/>
    </source>
</evidence>
<feature type="compositionally biased region" description="Basic and acidic residues" evidence="1">
    <location>
        <begin position="153"/>
        <end position="165"/>
    </location>
</feature>
<evidence type="ECO:0000313" key="2">
    <source>
        <dbReference type="EMBL" id="KYQ54565.1"/>
    </source>
</evidence>